<dbReference type="Proteomes" id="UP000272942">
    <property type="component" value="Unassembled WGS sequence"/>
</dbReference>
<accession>A0A183APT4</accession>
<feature type="compositionally biased region" description="Polar residues" evidence="5">
    <location>
        <begin position="489"/>
        <end position="502"/>
    </location>
</feature>
<evidence type="ECO:0000256" key="1">
    <source>
        <dbReference type="ARBA" id="ARBA00004496"/>
    </source>
</evidence>
<evidence type="ECO:0000256" key="3">
    <source>
        <dbReference type="ARBA" id="ARBA00022574"/>
    </source>
</evidence>
<evidence type="ECO:0000256" key="4">
    <source>
        <dbReference type="ARBA" id="ARBA00022737"/>
    </source>
</evidence>
<protein>
    <submittedName>
        <fullName evidence="8">Enhancer of mRNA-decapping protein 4</fullName>
    </submittedName>
</protein>
<sequence length="549" mass="60542">MVSNRNTDYLINTSPDQTKVDSWISSGFVDVPTEPSKVSIKTETDWPTVPDFYSQRSSVSSSDSSSVRPNDLGHTVDLSSRFPRAPPDIDPQAGESGQPTITTAFTSTSIESIELMLRRLMSDTNYRKKQMDMLFEKLTCTQNQLEQLASTQSELMKRLNTLQEQQEISNLSLPSRVSSCQGYMSESEAYETARPKPVHKASGLMSPSLRHHQNSASSTDGNSIPDWGQQILLQLRSQQGDFARRCSHLEGMLNKVNAMTNDLNQSYRRQQSKVVSPTAMDTRLDHLPKSTCDLIRPVVRAEMQNAFVNNTSRLVEPIQKAITVAIQDCLKSLPTALADNVNRLLREKNFTTQFARSTSAALSADLAGAYRDSLQRIFVPALDRNINRLLEELNAVFRTGTLHYLQEIEQRTKSTLDANALASSVASRIIPEIQGLMHSESGVTLTGSSSINTLESSVASTKPHMPAGQSKSTADNTNNNVHSKKPKTVTAQSSSDVSQSKLGFTPSPNPSAPAKLKVEQARQAQKLIQQDMLVEALELVSDSYSKVFA</sequence>
<reference evidence="6 7" key="2">
    <citation type="submission" date="2018-11" db="EMBL/GenBank/DDBJ databases">
        <authorList>
            <consortium name="Pathogen Informatics"/>
        </authorList>
    </citation>
    <scope>NUCLEOTIDE SEQUENCE [LARGE SCALE GENOMIC DNA]</scope>
    <source>
        <strain evidence="6 7">Egypt</strain>
    </source>
</reference>
<dbReference type="GO" id="GO:0031087">
    <property type="term" value="P:deadenylation-independent decapping of nuclear-transcribed mRNA"/>
    <property type="evidence" value="ECO:0007669"/>
    <property type="project" value="InterPro"/>
</dbReference>
<gene>
    <name evidence="6" type="ORF">ECPE_LOCUS8969</name>
</gene>
<proteinExistence type="predicted"/>
<feature type="compositionally biased region" description="Polar residues" evidence="5">
    <location>
        <begin position="469"/>
        <end position="481"/>
    </location>
</feature>
<feature type="region of interest" description="Disordered" evidence="5">
    <location>
        <begin position="51"/>
        <end position="99"/>
    </location>
</feature>
<reference evidence="8" key="1">
    <citation type="submission" date="2016-06" db="UniProtKB">
        <authorList>
            <consortium name="WormBaseParasite"/>
        </authorList>
    </citation>
    <scope>IDENTIFICATION</scope>
</reference>
<feature type="compositionally biased region" description="Low complexity" evidence="5">
    <location>
        <begin position="54"/>
        <end position="68"/>
    </location>
</feature>
<evidence type="ECO:0000313" key="6">
    <source>
        <dbReference type="EMBL" id="VDP84504.1"/>
    </source>
</evidence>
<evidence type="ECO:0000256" key="2">
    <source>
        <dbReference type="ARBA" id="ARBA00022490"/>
    </source>
</evidence>
<dbReference type="WBParaSite" id="ECPE_0000899701-mRNA-1">
    <property type="protein sequence ID" value="ECPE_0000899701-mRNA-1"/>
    <property type="gene ID" value="ECPE_0000899701"/>
</dbReference>
<keyword evidence="4" id="KW-0677">Repeat</keyword>
<dbReference type="PANTHER" id="PTHR15598">
    <property type="entry name" value="ENHANCER OF MRNA-DECAPPING PROTEIN 4"/>
    <property type="match status" value="1"/>
</dbReference>
<feature type="region of interest" description="Disordered" evidence="5">
    <location>
        <begin position="457"/>
        <end position="518"/>
    </location>
</feature>
<keyword evidence="2" id="KW-0963">Cytoplasm</keyword>
<evidence type="ECO:0000256" key="5">
    <source>
        <dbReference type="SAM" id="MobiDB-lite"/>
    </source>
</evidence>
<dbReference type="PANTHER" id="PTHR15598:SF5">
    <property type="entry name" value="ENHANCER OF MRNA-DECAPPING PROTEIN 4"/>
    <property type="match status" value="1"/>
</dbReference>
<dbReference type="OrthoDB" id="21128at2759"/>
<keyword evidence="7" id="KW-1185">Reference proteome</keyword>
<keyword evidence="3" id="KW-0853">WD repeat</keyword>
<evidence type="ECO:0000313" key="8">
    <source>
        <dbReference type="WBParaSite" id="ECPE_0000899701-mRNA-1"/>
    </source>
</evidence>
<evidence type="ECO:0000313" key="7">
    <source>
        <dbReference type="Proteomes" id="UP000272942"/>
    </source>
</evidence>
<feature type="region of interest" description="Disordered" evidence="5">
    <location>
        <begin position="190"/>
        <end position="222"/>
    </location>
</feature>
<comment type="subcellular location">
    <subcellularLocation>
        <location evidence="1">Cytoplasm</location>
    </subcellularLocation>
</comment>
<dbReference type="InterPro" id="IPR045152">
    <property type="entry name" value="EDC4-like"/>
</dbReference>
<dbReference type="AlphaFoldDB" id="A0A183APT4"/>
<organism evidence="8">
    <name type="scientific">Echinostoma caproni</name>
    <dbReference type="NCBI Taxonomy" id="27848"/>
    <lineage>
        <taxon>Eukaryota</taxon>
        <taxon>Metazoa</taxon>
        <taxon>Spiralia</taxon>
        <taxon>Lophotrochozoa</taxon>
        <taxon>Platyhelminthes</taxon>
        <taxon>Trematoda</taxon>
        <taxon>Digenea</taxon>
        <taxon>Plagiorchiida</taxon>
        <taxon>Echinostomata</taxon>
        <taxon>Echinostomatoidea</taxon>
        <taxon>Echinostomatidae</taxon>
        <taxon>Echinostoma</taxon>
    </lineage>
</organism>
<name>A0A183APT4_9TREM</name>
<dbReference type="GO" id="GO:0000932">
    <property type="term" value="C:P-body"/>
    <property type="evidence" value="ECO:0007669"/>
    <property type="project" value="TreeGrafter"/>
</dbReference>
<dbReference type="EMBL" id="UZAN01046715">
    <property type="protein sequence ID" value="VDP84504.1"/>
    <property type="molecule type" value="Genomic_DNA"/>
</dbReference>